<comment type="subcellular location">
    <subcellularLocation>
        <location evidence="1">Cell membrane</location>
        <topology evidence="1">Multi-pass membrane protein</topology>
    </subcellularLocation>
</comment>
<dbReference type="Proteomes" id="UP000767334">
    <property type="component" value="Unassembled WGS sequence"/>
</dbReference>
<comment type="similarity">
    <text evidence="2">Belongs to the autoinducer-2 exporter (AI-2E) (TC 2.A.86) family.</text>
</comment>
<evidence type="ECO:0000256" key="2">
    <source>
        <dbReference type="ARBA" id="ARBA00009773"/>
    </source>
</evidence>
<name>A0ABS2FK66_9CLOT</name>
<evidence type="ECO:0000256" key="3">
    <source>
        <dbReference type="ARBA" id="ARBA00022448"/>
    </source>
</evidence>
<accession>A0ABS2FK66</accession>
<feature type="transmembrane region" description="Helical" evidence="8">
    <location>
        <begin position="290"/>
        <end position="313"/>
    </location>
</feature>
<gene>
    <name evidence="9" type="ORF">H6A19_15530</name>
</gene>
<dbReference type="PANTHER" id="PTHR21716">
    <property type="entry name" value="TRANSMEMBRANE PROTEIN"/>
    <property type="match status" value="1"/>
</dbReference>
<evidence type="ECO:0000256" key="6">
    <source>
        <dbReference type="ARBA" id="ARBA00022989"/>
    </source>
</evidence>
<keyword evidence="5 8" id="KW-0812">Transmembrane</keyword>
<evidence type="ECO:0000256" key="7">
    <source>
        <dbReference type="ARBA" id="ARBA00023136"/>
    </source>
</evidence>
<dbReference type="InterPro" id="IPR002549">
    <property type="entry name" value="AI-2E-like"/>
</dbReference>
<sequence length="380" mass="42395">MKNFLGDKFKEYWGIVTYVIILAYVIFNFKNLISGAGNIIGIISPFIIGIAIAFVLNLIMVIFEEKIFSFLDNKKYIKYSKFKRPLSVALTFIVVFVVILGLISFIIPQLIDSISTLTDAVPTYMKSFETLISKYVSNTEILNTVWNNFLSAWKEVLQFTGQILASSLTGVVNITLGFTSGLFNFILSIIFSIYMLLNKERLQLGMKKVLYAFSGKKLADKVMYLGKISNEAFSNYIGGQFIEAIIIGVLCFIGMIILRMPYALLISVIISVTALIPIFGAFIGTIPSAFIILIIDPMQAIWFVIFIIVLQQIEGNLIYPKVVGGSIGLPPIWVILAMVVGGNTFGLIGILLGIPIFSVIYKVFKEFVDKRLNNKDIKVV</sequence>
<dbReference type="Pfam" id="PF01594">
    <property type="entry name" value="AI-2E_transport"/>
    <property type="match status" value="1"/>
</dbReference>
<dbReference type="PANTHER" id="PTHR21716:SF53">
    <property type="entry name" value="PERMEASE PERM-RELATED"/>
    <property type="match status" value="1"/>
</dbReference>
<protein>
    <submittedName>
        <fullName evidence="9">AI-2E family transporter</fullName>
    </submittedName>
</protein>
<dbReference type="EMBL" id="JACJLL010000153">
    <property type="protein sequence ID" value="MBM6820726.1"/>
    <property type="molecule type" value="Genomic_DNA"/>
</dbReference>
<evidence type="ECO:0000256" key="5">
    <source>
        <dbReference type="ARBA" id="ARBA00022692"/>
    </source>
</evidence>
<feature type="transmembrane region" description="Helical" evidence="8">
    <location>
        <begin position="233"/>
        <end position="257"/>
    </location>
</feature>
<organism evidence="9 10">
    <name type="scientific">Clostridium saudiense</name>
    <dbReference type="NCBI Taxonomy" id="1414720"/>
    <lineage>
        <taxon>Bacteria</taxon>
        <taxon>Bacillati</taxon>
        <taxon>Bacillota</taxon>
        <taxon>Clostridia</taxon>
        <taxon>Eubacteriales</taxon>
        <taxon>Clostridiaceae</taxon>
        <taxon>Clostridium</taxon>
    </lineage>
</organism>
<feature type="transmembrane region" description="Helical" evidence="8">
    <location>
        <begin position="39"/>
        <end position="63"/>
    </location>
</feature>
<proteinExistence type="inferred from homology"/>
<feature type="transmembrane region" description="Helical" evidence="8">
    <location>
        <begin position="263"/>
        <end position="283"/>
    </location>
</feature>
<evidence type="ECO:0000313" key="9">
    <source>
        <dbReference type="EMBL" id="MBM6820726.1"/>
    </source>
</evidence>
<evidence type="ECO:0000256" key="1">
    <source>
        <dbReference type="ARBA" id="ARBA00004651"/>
    </source>
</evidence>
<feature type="transmembrane region" description="Helical" evidence="8">
    <location>
        <begin position="174"/>
        <end position="197"/>
    </location>
</feature>
<feature type="transmembrane region" description="Helical" evidence="8">
    <location>
        <begin position="333"/>
        <end position="361"/>
    </location>
</feature>
<evidence type="ECO:0000256" key="4">
    <source>
        <dbReference type="ARBA" id="ARBA00022475"/>
    </source>
</evidence>
<evidence type="ECO:0000313" key="10">
    <source>
        <dbReference type="Proteomes" id="UP000767334"/>
    </source>
</evidence>
<keyword evidence="7 8" id="KW-0472">Membrane</keyword>
<feature type="transmembrane region" description="Helical" evidence="8">
    <location>
        <begin position="84"/>
        <end position="107"/>
    </location>
</feature>
<dbReference type="RefSeq" id="WP_148322398.1">
    <property type="nucleotide sequence ID" value="NZ_JACJLL010000153.1"/>
</dbReference>
<keyword evidence="10" id="KW-1185">Reference proteome</keyword>
<comment type="caution">
    <text evidence="9">The sequence shown here is derived from an EMBL/GenBank/DDBJ whole genome shotgun (WGS) entry which is preliminary data.</text>
</comment>
<keyword evidence="4" id="KW-1003">Cell membrane</keyword>
<evidence type="ECO:0000256" key="8">
    <source>
        <dbReference type="SAM" id="Phobius"/>
    </source>
</evidence>
<reference evidence="9 10" key="1">
    <citation type="journal article" date="2021" name="Sci. Rep.">
        <title>The distribution of antibiotic resistance genes in chicken gut microbiota commensals.</title>
        <authorList>
            <person name="Juricova H."/>
            <person name="Matiasovicova J."/>
            <person name="Kubasova T."/>
            <person name="Cejkova D."/>
            <person name="Rychlik I."/>
        </authorList>
    </citation>
    <scope>NUCLEOTIDE SEQUENCE [LARGE SCALE GENOMIC DNA]</scope>
    <source>
        <strain evidence="9 10">An435</strain>
    </source>
</reference>
<feature type="transmembrane region" description="Helical" evidence="8">
    <location>
        <begin position="12"/>
        <end position="33"/>
    </location>
</feature>
<keyword evidence="3" id="KW-0813">Transport</keyword>
<keyword evidence="6 8" id="KW-1133">Transmembrane helix</keyword>